<dbReference type="InterPro" id="IPR020781">
    <property type="entry name" value="ATPase_OSCP/d_CS"/>
</dbReference>
<evidence type="ECO:0000256" key="1">
    <source>
        <dbReference type="ARBA" id="ARBA00004370"/>
    </source>
</evidence>
<dbReference type="InterPro" id="IPR026015">
    <property type="entry name" value="ATP_synth_OSCP/delta_N_sf"/>
</dbReference>
<dbReference type="EMBL" id="CP032630">
    <property type="protein sequence ID" value="AYF98791.1"/>
    <property type="molecule type" value="Genomic_DNA"/>
</dbReference>
<dbReference type="Proteomes" id="UP000278886">
    <property type="component" value="Chromosome"/>
</dbReference>
<comment type="subcellular location">
    <subcellularLocation>
        <location evidence="8">Cell membrane</location>
        <topology evidence="8">Peripheral membrane protein</topology>
    </subcellularLocation>
    <subcellularLocation>
        <location evidence="1">Membrane</location>
    </subcellularLocation>
</comment>
<evidence type="ECO:0000313" key="10">
    <source>
        <dbReference type="Proteomes" id="UP000278886"/>
    </source>
</evidence>
<evidence type="ECO:0000313" key="9">
    <source>
        <dbReference type="EMBL" id="AYF98791.1"/>
    </source>
</evidence>
<keyword evidence="5 8" id="KW-0472">Membrane</keyword>
<accession>A0A387BA71</accession>
<evidence type="ECO:0000256" key="5">
    <source>
        <dbReference type="ARBA" id="ARBA00023136"/>
    </source>
</evidence>
<keyword evidence="3 8" id="KW-0375">Hydrogen ion transport</keyword>
<dbReference type="HAMAP" id="MF_01416">
    <property type="entry name" value="ATP_synth_delta_bact"/>
    <property type="match status" value="1"/>
</dbReference>
<keyword evidence="2 8" id="KW-0813">Transport</keyword>
<dbReference type="PRINTS" id="PR00125">
    <property type="entry name" value="ATPASEDELTA"/>
</dbReference>
<proteinExistence type="inferred from homology"/>
<dbReference type="InterPro" id="IPR000711">
    <property type="entry name" value="ATPase_OSCP/dsu"/>
</dbReference>
<keyword evidence="4 8" id="KW-0406">Ion transport</keyword>
<evidence type="ECO:0000256" key="7">
    <source>
        <dbReference type="ARBA" id="ARBA00023310"/>
    </source>
</evidence>
<evidence type="ECO:0000256" key="6">
    <source>
        <dbReference type="ARBA" id="ARBA00023196"/>
    </source>
</evidence>
<dbReference type="GO" id="GO:0005886">
    <property type="term" value="C:plasma membrane"/>
    <property type="evidence" value="ECO:0007669"/>
    <property type="project" value="UniProtKB-SubCell"/>
</dbReference>
<reference evidence="10" key="1">
    <citation type="submission" date="2018-09" db="EMBL/GenBank/DDBJ databases">
        <title>Genome sequencing of strain 2DFWR-13.</title>
        <authorList>
            <person name="Heo J."/>
            <person name="Kim S.-J."/>
            <person name="Kwon S.-W."/>
        </authorList>
    </citation>
    <scope>NUCLEOTIDE SEQUENCE [LARGE SCALE GENOMIC DNA]</scope>
    <source>
        <strain evidence="10">2DFWR-13</strain>
    </source>
</reference>
<dbReference type="NCBIfam" id="NF009967">
    <property type="entry name" value="PRK13430.1"/>
    <property type="match status" value="1"/>
</dbReference>
<keyword evidence="7 8" id="KW-0066">ATP synthesis</keyword>
<evidence type="ECO:0000256" key="8">
    <source>
        <dbReference type="HAMAP-Rule" id="MF_01416"/>
    </source>
</evidence>
<sequence>MGSATRSALATAKAALDAEKGTTLATGEELLAAARALAGSPQLRAVLADPAIPGAEKSKLISAAFARVGAGAGRLLAVVAESRWSSSDELVAGVEELGIRAIAGADAADSIEQELFSVGRVIGSDAELELALGSKLGDPAAKGRLVEKLLAGKASPATTAILAHLVQSPRGRRIGELISLAARIVSDTAGRLVATVTTAVALSDAQVKRLGAALAAQYGREVLIDVVLDPAVLGGIRVQVGDEVVDGTVSSRLSDLRLQLAG</sequence>
<keyword evidence="8" id="KW-1003">Cell membrane</keyword>
<comment type="function">
    <text evidence="8">F(1)F(0) ATP synthase produces ATP from ADP in the presence of a proton or sodium gradient. F-type ATPases consist of two structural domains, F(1) containing the extramembraneous catalytic core and F(0) containing the membrane proton channel, linked together by a central stalk and a peripheral stalk. During catalysis, ATP synthesis in the catalytic domain of F(1) is coupled via a rotary mechanism of the central stalk subunits to proton translocation.</text>
</comment>
<evidence type="ECO:0000256" key="2">
    <source>
        <dbReference type="ARBA" id="ARBA00022448"/>
    </source>
</evidence>
<evidence type="ECO:0000256" key="3">
    <source>
        <dbReference type="ARBA" id="ARBA00022781"/>
    </source>
</evidence>
<gene>
    <name evidence="8" type="primary">atpH</name>
    <name evidence="9" type="ORF">D7I47_11380</name>
</gene>
<keyword evidence="10" id="KW-1185">Reference proteome</keyword>
<dbReference type="GO" id="GO:0046933">
    <property type="term" value="F:proton-transporting ATP synthase activity, rotational mechanism"/>
    <property type="evidence" value="ECO:0007669"/>
    <property type="project" value="UniProtKB-UniRule"/>
</dbReference>
<organism evidence="9 10">
    <name type="scientific">Protaetiibacter intestinalis</name>
    <dbReference type="NCBI Taxonomy" id="2419774"/>
    <lineage>
        <taxon>Bacteria</taxon>
        <taxon>Bacillati</taxon>
        <taxon>Actinomycetota</taxon>
        <taxon>Actinomycetes</taxon>
        <taxon>Micrococcales</taxon>
        <taxon>Microbacteriaceae</taxon>
        <taxon>Protaetiibacter</taxon>
    </lineage>
</organism>
<dbReference type="PROSITE" id="PS00389">
    <property type="entry name" value="ATPASE_DELTA"/>
    <property type="match status" value="1"/>
</dbReference>
<dbReference type="Pfam" id="PF00213">
    <property type="entry name" value="OSCP"/>
    <property type="match status" value="2"/>
</dbReference>
<protein>
    <recommendedName>
        <fullName evidence="8">ATP synthase subunit delta</fullName>
    </recommendedName>
    <alternativeName>
        <fullName evidence="8">ATP synthase F(1) sector subunit delta</fullName>
    </alternativeName>
    <alternativeName>
        <fullName evidence="8">F-type ATPase subunit delta</fullName>
        <shortName evidence="8">F-ATPase subunit delta</shortName>
    </alternativeName>
</protein>
<comment type="function">
    <text evidence="8">This protein is part of the stalk that links CF(0) to CF(1). It either transmits conformational changes from CF(0) to CF(1) or is implicated in proton conduction.</text>
</comment>
<dbReference type="RefSeq" id="WP_120763160.1">
    <property type="nucleotide sequence ID" value="NZ_CP032630.1"/>
</dbReference>
<comment type="similarity">
    <text evidence="8">Belongs to the ATPase delta chain family.</text>
</comment>
<keyword evidence="6 8" id="KW-0139">CF(1)</keyword>
<dbReference type="AlphaFoldDB" id="A0A387BA71"/>
<dbReference type="OrthoDB" id="5242917at2"/>
<dbReference type="KEGG" id="lyd:D7I47_11380"/>
<name>A0A387BA71_9MICO</name>
<dbReference type="GO" id="GO:0045259">
    <property type="term" value="C:proton-transporting ATP synthase complex"/>
    <property type="evidence" value="ECO:0007669"/>
    <property type="project" value="UniProtKB-KW"/>
</dbReference>
<dbReference type="PANTHER" id="PTHR11910">
    <property type="entry name" value="ATP SYNTHASE DELTA CHAIN"/>
    <property type="match status" value="1"/>
</dbReference>
<dbReference type="SUPFAM" id="SSF47928">
    <property type="entry name" value="N-terminal domain of the delta subunit of the F1F0-ATP synthase"/>
    <property type="match status" value="1"/>
</dbReference>
<evidence type="ECO:0000256" key="4">
    <source>
        <dbReference type="ARBA" id="ARBA00023065"/>
    </source>
</evidence>